<dbReference type="EMBL" id="PEWV01000017">
    <property type="protein sequence ID" value="PIU42157.1"/>
    <property type="molecule type" value="Genomic_DNA"/>
</dbReference>
<sequence>MKIFNCFKKDKKGVTFVELMISVLILGVCLGTMLSSFVISKISTAMARHRMEAMNYAQAAMEVLIDDPTAIYTLPAGEMLDLGGTYTGTVANFAAGIDQITVTISWTERTMGGSGVRTEQLVTLVRQ</sequence>
<proteinExistence type="predicted"/>
<keyword evidence="1" id="KW-0472">Membrane</keyword>
<evidence type="ECO:0008006" key="4">
    <source>
        <dbReference type="Google" id="ProtNLM"/>
    </source>
</evidence>
<dbReference type="NCBIfam" id="TIGR02532">
    <property type="entry name" value="IV_pilin_GFxxxE"/>
    <property type="match status" value="1"/>
</dbReference>
<dbReference type="Proteomes" id="UP000230052">
    <property type="component" value="Unassembled WGS sequence"/>
</dbReference>
<protein>
    <recommendedName>
        <fullName evidence="4">Prepilin-type N-terminal cleavage/methylation domain-containing protein</fullName>
    </recommendedName>
</protein>
<dbReference type="InterPro" id="IPR012902">
    <property type="entry name" value="N_methyl_site"/>
</dbReference>
<name>A0A2J0L6J8_9BACT</name>
<evidence type="ECO:0000313" key="2">
    <source>
        <dbReference type="EMBL" id="PIU42157.1"/>
    </source>
</evidence>
<reference evidence="2 3" key="1">
    <citation type="submission" date="2017-09" db="EMBL/GenBank/DDBJ databases">
        <title>Depth-based differentiation of microbial function through sediment-hosted aquifers and enrichment of novel symbionts in the deep terrestrial subsurface.</title>
        <authorList>
            <person name="Probst A.J."/>
            <person name="Ladd B."/>
            <person name="Jarett J.K."/>
            <person name="Geller-Mcgrath D.E."/>
            <person name="Sieber C.M."/>
            <person name="Emerson J.B."/>
            <person name="Anantharaman K."/>
            <person name="Thomas B.C."/>
            <person name="Malmstrom R."/>
            <person name="Stieglmeier M."/>
            <person name="Klingl A."/>
            <person name="Woyke T."/>
            <person name="Ryan C.M."/>
            <person name="Banfield J.F."/>
        </authorList>
    </citation>
    <scope>NUCLEOTIDE SEQUENCE [LARGE SCALE GENOMIC DNA]</scope>
    <source>
        <strain evidence="2">CG07_land_8_20_14_0_80_42_15</strain>
    </source>
</reference>
<dbReference type="Pfam" id="PF07963">
    <property type="entry name" value="N_methyl"/>
    <property type="match status" value="1"/>
</dbReference>
<comment type="caution">
    <text evidence="2">The sequence shown here is derived from an EMBL/GenBank/DDBJ whole genome shotgun (WGS) entry which is preliminary data.</text>
</comment>
<keyword evidence="1" id="KW-0812">Transmembrane</keyword>
<organism evidence="2 3">
    <name type="scientific">Candidatus Aquitaenariimonas noxiae</name>
    <dbReference type="NCBI Taxonomy" id="1974741"/>
    <lineage>
        <taxon>Bacteria</taxon>
        <taxon>Pseudomonadati</taxon>
        <taxon>Candidatus Omnitrophota</taxon>
        <taxon>Candidatus Aquitaenariimonas</taxon>
    </lineage>
</organism>
<evidence type="ECO:0000256" key="1">
    <source>
        <dbReference type="SAM" id="Phobius"/>
    </source>
</evidence>
<gene>
    <name evidence="2" type="ORF">COS99_01710</name>
</gene>
<keyword evidence="1" id="KW-1133">Transmembrane helix</keyword>
<feature type="transmembrane region" description="Helical" evidence="1">
    <location>
        <begin position="20"/>
        <end position="40"/>
    </location>
</feature>
<dbReference type="AlphaFoldDB" id="A0A2J0L6J8"/>
<evidence type="ECO:0000313" key="3">
    <source>
        <dbReference type="Proteomes" id="UP000230052"/>
    </source>
</evidence>
<accession>A0A2J0L6J8</accession>